<dbReference type="EMBL" id="LCRI01000020">
    <property type="protein sequence ID" value="KKW32545.1"/>
    <property type="molecule type" value="Genomic_DNA"/>
</dbReference>
<evidence type="ECO:0000256" key="3">
    <source>
        <dbReference type="ARBA" id="ARBA00022722"/>
    </source>
</evidence>
<dbReference type="InterPro" id="IPR002176">
    <property type="entry name" value="X-over_junc_endoDNase_RuvC"/>
</dbReference>
<dbReference type="Proteomes" id="UP000034711">
    <property type="component" value="Unassembled WGS sequence"/>
</dbReference>
<keyword evidence="9 13" id="KW-0238">DNA-binding</keyword>
<evidence type="ECO:0000256" key="9">
    <source>
        <dbReference type="ARBA" id="ARBA00023125"/>
    </source>
</evidence>
<evidence type="ECO:0000256" key="4">
    <source>
        <dbReference type="ARBA" id="ARBA00022723"/>
    </source>
</evidence>
<comment type="function">
    <text evidence="13">The RuvA-RuvB-RuvC complex processes Holliday junction (HJ) DNA during genetic recombination and DNA repair. Endonuclease that resolves HJ intermediates. Cleaves cruciform DNA by making single-stranded nicks across the HJ at symmetrical positions within the homologous arms, yielding a 5'-phosphate and a 3'-hydroxyl group; requires a central core of homology in the junction. The consensus cleavage sequence is 5'-(A/T)TT(C/G)-3'. Cleavage occurs on the 3'-side of the TT dinucleotide at the point of strand exchange. HJ branch migration catalyzed by RuvA-RuvB allows RuvC to scan DNA until it finds its consensus sequence, where it cleaves and resolves the cruciform DNA.</text>
</comment>
<organism evidence="15 16">
    <name type="scientific">Candidatus Uhrbacteria bacterium GW2011_GWA2_53_10</name>
    <dbReference type="NCBI Taxonomy" id="1618980"/>
    <lineage>
        <taxon>Bacteria</taxon>
        <taxon>Candidatus Uhriibacteriota</taxon>
    </lineage>
</organism>
<dbReference type="GO" id="GO:0005737">
    <property type="term" value="C:cytoplasm"/>
    <property type="evidence" value="ECO:0007669"/>
    <property type="project" value="UniProtKB-SubCell"/>
</dbReference>
<evidence type="ECO:0000256" key="7">
    <source>
        <dbReference type="ARBA" id="ARBA00022801"/>
    </source>
</evidence>
<evidence type="ECO:0000256" key="6">
    <source>
        <dbReference type="ARBA" id="ARBA00022763"/>
    </source>
</evidence>
<feature type="active site" evidence="13">
    <location>
        <position position="7"/>
    </location>
</feature>
<dbReference type="GO" id="GO:0000287">
    <property type="term" value="F:magnesium ion binding"/>
    <property type="evidence" value="ECO:0007669"/>
    <property type="project" value="UniProtKB-UniRule"/>
</dbReference>
<evidence type="ECO:0000256" key="5">
    <source>
        <dbReference type="ARBA" id="ARBA00022759"/>
    </source>
</evidence>
<keyword evidence="8 13" id="KW-0460">Magnesium</keyword>
<keyword evidence="5 13" id="KW-0255">Endonuclease</keyword>
<keyword evidence="7 13" id="KW-0378">Hydrolase</keyword>
<dbReference type="NCBIfam" id="NF000711">
    <property type="entry name" value="PRK00039.2-1"/>
    <property type="match status" value="1"/>
</dbReference>
<keyword evidence="2 13" id="KW-0963">Cytoplasm</keyword>
<evidence type="ECO:0000256" key="2">
    <source>
        <dbReference type="ARBA" id="ARBA00022490"/>
    </source>
</evidence>
<proteinExistence type="inferred from homology"/>
<dbReference type="PROSITE" id="PS01321">
    <property type="entry name" value="RUVC"/>
    <property type="match status" value="1"/>
</dbReference>
<dbReference type="PANTHER" id="PTHR30194">
    <property type="entry name" value="CROSSOVER JUNCTION ENDODEOXYRIBONUCLEASE RUVC"/>
    <property type="match status" value="1"/>
</dbReference>
<dbReference type="NCBIfam" id="TIGR00228">
    <property type="entry name" value="ruvC"/>
    <property type="match status" value="1"/>
</dbReference>
<comment type="caution">
    <text evidence="15">The sequence shown here is derived from an EMBL/GenBank/DDBJ whole genome shotgun (WGS) entry which is preliminary data.</text>
</comment>
<feature type="binding site" evidence="13">
    <location>
        <position position="67"/>
    </location>
    <ligand>
        <name>Mg(2+)</name>
        <dbReference type="ChEBI" id="CHEBI:18420"/>
        <label>2</label>
    </ligand>
</feature>
<dbReference type="AlphaFoldDB" id="A0A0G1XNU8"/>
<comment type="catalytic activity">
    <reaction evidence="12 13">
        <text>Endonucleolytic cleavage at a junction such as a reciprocal single-stranded crossover between two homologous DNA duplexes (Holliday junction).</text>
        <dbReference type="EC" id="3.1.21.10"/>
    </reaction>
</comment>
<comment type="similarity">
    <text evidence="1 13">Belongs to the RuvC family.</text>
</comment>
<evidence type="ECO:0000256" key="1">
    <source>
        <dbReference type="ARBA" id="ARBA00009518"/>
    </source>
</evidence>
<dbReference type="CDD" id="cd16962">
    <property type="entry name" value="RuvC"/>
    <property type="match status" value="1"/>
</dbReference>
<evidence type="ECO:0000256" key="8">
    <source>
        <dbReference type="ARBA" id="ARBA00022842"/>
    </source>
</evidence>
<evidence type="ECO:0000256" key="12">
    <source>
        <dbReference type="ARBA" id="ARBA00029354"/>
    </source>
</evidence>
<dbReference type="InterPro" id="IPR036397">
    <property type="entry name" value="RNaseH_sf"/>
</dbReference>
<feature type="binding site" evidence="13">
    <location>
        <position position="7"/>
    </location>
    <ligand>
        <name>Mg(2+)</name>
        <dbReference type="ChEBI" id="CHEBI:18420"/>
        <label>1</label>
    </ligand>
</feature>
<comment type="cofactor">
    <cofactor evidence="13">
        <name>Mg(2+)</name>
        <dbReference type="ChEBI" id="CHEBI:18420"/>
    </cofactor>
    <text evidence="13">Binds 2 Mg(2+) ion per subunit.</text>
</comment>
<dbReference type="Pfam" id="PF02075">
    <property type="entry name" value="RuvC"/>
    <property type="match status" value="1"/>
</dbReference>
<sequence length="155" mass="16854">MKILGIDPGFGRTGWGVVELVRREPTFVACGCITTPSTMKFPERLIELHRQLGVVIKKYQPQSAAVEKLFFFKNAKTAMDVGQARGVILLTLHQAGLSVHEMTPLQVKQTVTGYGRADKDQIGKMVKLLLGLKTVPKPDDVADALAVALTAGRVV</sequence>
<evidence type="ECO:0000256" key="14">
    <source>
        <dbReference type="NCBIfam" id="TIGR00228"/>
    </source>
</evidence>
<feature type="binding site" evidence="13">
    <location>
        <position position="140"/>
    </location>
    <ligand>
        <name>Mg(2+)</name>
        <dbReference type="ChEBI" id="CHEBI:18420"/>
        <label>1</label>
    </ligand>
</feature>
<dbReference type="PRINTS" id="PR00696">
    <property type="entry name" value="RSOLVASERUVC"/>
</dbReference>
<dbReference type="GO" id="GO:0006281">
    <property type="term" value="P:DNA repair"/>
    <property type="evidence" value="ECO:0007669"/>
    <property type="project" value="UniProtKB-UniRule"/>
</dbReference>
<evidence type="ECO:0000313" key="15">
    <source>
        <dbReference type="EMBL" id="KKW32545.1"/>
    </source>
</evidence>
<keyword evidence="6 13" id="KW-0227">DNA damage</keyword>
<comment type="subunit">
    <text evidence="13">Homodimer which binds Holliday junction (HJ) DNA. The HJ becomes 2-fold symmetrical on binding to RuvC with unstacked arms; it has a different conformation from HJ DNA in complex with RuvA. In the full resolvosome a probable DNA-RuvA(4)-RuvB(12)-RuvC(2) complex forms which resolves the HJ.</text>
</comment>
<dbReference type="GO" id="GO:0048476">
    <property type="term" value="C:Holliday junction resolvase complex"/>
    <property type="evidence" value="ECO:0007669"/>
    <property type="project" value="UniProtKB-UniRule"/>
</dbReference>
<evidence type="ECO:0000313" key="16">
    <source>
        <dbReference type="Proteomes" id="UP000034711"/>
    </source>
</evidence>
<protein>
    <recommendedName>
        <fullName evidence="13 14">Crossover junction endodeoxyribonuclease RuvC</fullName>
        <ecNumber evidence="13 14">3.1.21.10</ecNumber>
    </recommendedName>
    <alternativeName>
        <fullName evidence="13">Holliday junction nuclease RuvC</fullName>
    </alternativeName>
    <alternativeName>
        <fullName evidence="13">Holliday junction resolvase RuvC</fullName>
    </alternativeName>
</protein>
<dbReference type="FunFam" id="3.30.420.10:FF:000002">
    <property type="entry name" value="Crossover junction endodeoxyribonuclease RuvC"/>
    <property type="match status" value="1"/>
</dbReference>
<dbReference type="GO" id="GO:0006310">
    <property type="term" value="P:DNA recombination"/>
    <property type="evidence" value="ECO:0007669"/>
    <property type="project" value="UniProtKB-UniRule"/>
</dbReference>
<gene>
    <name evidence="13" type="primary">ruvC</name>
    <name evidence="15" type="ORF">UY77_C0020G0005</name>
</gene>
<dbReference type="HAMAP" id="MF_00034">
    <property type="entry name" value="RuvC"/>
    <property type="match status" value="1"/>
</dbReference>
<name>A0A0G1XNU8_9BACT</name>
<feature type="active site" evidence="13">
    <location>
        <position position="140"/>
    </location>
</feature>
<comment type="subcellular location">
    <subcellularLocation>
        <location evidence="13">Cytoplasm</location>
    </subcellularLocation>
</comment>
<keyword evidence="4 13" id="KW-0479">Metal-binding</keyword>
<dbReference type="SUPFAM" id="SSF53098">
    <property type="entry name" value="Ribonuclease H-like"/>
    <property type="match status" value="1"/>
</dbReference>
<reference evidence="15 16" key="1">
    <citation type="journal article" date="2015" name="Nature">
        <title>rRNA introns, odd ribosomes, and small enigmatic genomes across a large radiation of phyla.</title>
        <authorList>
            <person name="Brown C.T."/>
            <person name="Hug L.A."/>
            <person name="Thomas B.C."/>
            <person name="Sharon I."/>
            <person name="Castelle C.J."/>
            <person name="Singh A."/>
            <person name="Wilkins M.J."/>
            <person name="Williams K.H."/>
            <person name="Banfield J.F."/>
        </authorList>
    </citation>
    <scope>NUCLEOTIDE SEQUENCE [LARGE SCALE GENOMIC DNA]</scope>
</reference>
<dbReference type="Gene3D" id="3.30.420.10">
    <property type="entry name" value="Ribonuclease H-like superfamily/Ribonuclease H"/>
    <property type="match status" value="1"/>
</dbReference>
<keyword evidence="3 13" id="KW-0540">Nuclease</keyword>
<dbReference type="InterPro" id="IPR012337">
    <property type="entry name" value="RNaseH-like_sf"/>
</dbReference>
<evidence type="ECO:0000256" key="13">
    <source>
        <dbReference type="HAMAP-Rule" id="MF_00034"/>
    </source>
</evidence>
<dbReference type="GO" id="GO:0008821">
    <property type="term" value="F:crossover junction DNA endonuclease activity"/>
    <property type="evidence" value="ECO:0007669"/>
    <property type="project" value="UniProtKB-UniRule"/>
</dbReference>
<accession>A0A0G1XNU8</accession>
<dbReference type="PANTHER" id="PTHR30194:SF3">
    <property type="entry name" value="CROSSOVER JUNCTION ENDODEOXYRIBONUCLEASE RUVC"/>
    <property type="match status" value="1"/>
</dbReference>
<evidence type="ECO:0000256" key="11">
    <source>
        <dbReference type="ARBA" id="ARBA00023204"/>
    </source>
</evidence>
<dbReference type="InterPro" id="IPR020563">
    <property type="entry name" value="X-over_junc_endoDNase_Mg_BS"/>
</dbReference>
<feature type="active site" evidence="13">
    <location>
        <position position="67"/>
    </location>
</feature>
<dbReference type="EC" id="3.1.21.10" evidence="13 14"/>
<evidence type="ECO:0000256" key="10">
    <source>
        <dbReference type="ARBA" id="ARBA00023172"/>
    </source>
</evidence>
<keyword evidence="11 13" id="KW-0234">DNA repair</keyword>
<dbReference type="GO" id="GO:0003677">
    <property type="term" value="F:DNA binding"/>
    <property type="evidence" value="ECO:0007669"/>
    <property type="project" value="UniProtKB-KW"/>
</dbReference>
<dbReference type="PATRIC" id="fig|1618980.3.peg.372"/>
<keyword evidence="10 13" id="KW-0233">DNA recombination</keyword>